<feature type="signal peptide" evidence="1">
    <location>
        <begin position="1"/>
        <end position="23"/>
    </location>
</feature>
<dbReference type="SUPFAM" id="SSF52096">
    <property type="entry name" value="ClpP/crotonase"/>
    <property type="match status" value="1"/>
</dbReference>
<keyword evidence="3" id="KW-1185">Reference proteome</keyword>
<name>A0A1E5XIG1_9HYPH</name>
<keyword evidence="1" id="KW-0732">Signal</keyword>
<evidence type="ECO:0000313" key="3">
    <source>
        <dbReference type="Proteomes" id="UP000095463"/>
    </source>
</evidence>
<dbReference type="EMBL" id="LAJE02000379">
    <property type="protein sequence ID" value="OEO28380.1"/>
    <property type="molecule type" value="Genomic_DNA"/>
</dbReference>
<reference evidence="2 3" key="1">
    <citation type="journal article" date="2015" name="Genome Announc.">
        <title>Genome Assemblies of Three Soil-Associated Devosia species: D. insulae, D. limi, and D. soli.</title>
        <authorList>
            <person name="Hassan Y.I."/>
            <person name="Lepp D."/>
            <person name="Zhou T."/>
        </authorList>
    </citation>
    <scope>NUCLEOTIDE SEQUENCE [LARGE SCALE GENOMIC DNA]</scope>
    <source>
        <strain evidence="2 3">DS-56</strain>
    </source>
</reference>
<feature type="chain" id="PRO_5009190164" evidence="1">
    <location>
        <begin position="24"/>
        <end position="203"/>
    </location>
</feature>
<protein>
    <submittedName>
        <fullName evidence="2">Uncharacterized protein</fullName>
    </submittedName>
</protein>
<dbReference type="RefSeq" id="WP_069912302.1">
    <property type="nucleotide sequence ID" value="NZ_LAJE02000379.1"/>
</dbReference>
<dbReference type="AlphaFoldDB" id="A0A1E5XIG1"/>
<dbReference type="OrthoDB" id="200022at2"/>
<evidence type="ECO:0000313" key="2">
    <source>
        <dbReference type="EMBL" id="OEO28380.1"/>
    </source>
</evidence>
<proteinExistence type="predicted"/>
<gene>
    <name evidence="2" type="ORF">VW23_004920</name>
</gene>
<accession>A0A1E5XIG1</accession>
<dbReference type="InterPro" id="IPR029045">
    <property type="entry name" value="ClpP/crotonase-like_dom_sf"/>
</dbReference>
<organism evidence="2 3">
    <name type="scientific">Devosia insulae DS-56</name>
    <dbReference type="NCBI Taxonomy" id="1116389"/>
    <lineage>
        <taxon>Bacteria</taxon>
        <taxon>Pseudomonadati</taxon>
        <taxon>Pseudomonadota</taxon>
        <taxon>Alphaproteobacteria</taxon>
        <taxon>Hyphomicrobiales</taxon>
        <taxon>Devosiaceae</taxon>
        <taxon>Devosia</taxon>
    </lineage>
</organism>
<dbReference type="Proteomes" id="UP000095463">
    <property type="component" value="Unassembled WGS sequence"/>
</dbReference>
<comment type="caution">
    <text evidence="2">The sequence shown here is derived from an EMBL/GenBank/DDBJ whole genome shotgun (WGS) entry which is preliminary data.</text>
</comment>
<evidence type="ECO:0000256" key="1">
    <source>
        <dbReference type="SAM" id="SignalP"/>
    </source>
</evidence>
<sequence>MDALRLLAGAATALAGLSLPALAADYDYRTNANGDLVLRLSGPITPVDGGIFLAEVNRKQPRIVELSGPGGDLLSAVRIGVIIHERYMWTRAVGECRSACAYIWIAGLHMQADEGVKILNHLPVARYGAGQGMPDTEGTALFGWYLGRLELSVEMMEAFLDKATATGTVANQYFDMLEFAEYWNAPVEIVPPEPQSVRAALTE</sequence>